<evidence type="ECO:0000256" key="1">
    <source>
        <dbReference type="SAM" id="Phobius"/>
    </source>
</evidence>
<keyword evidence="1" id="KW-0472">Membrane</keyword>
<protein>
    <submittedName>
        <fullName evidence="2">Uncharacterized protein</fullName>
    </submittedName>
</protein>
<keyword evidence="2" id="KW-0614">Plasmid</keyword>
<evidence type="ECO:0000313" key="2">
    <source>
        <dbReference type="EMBL" id="QTH73310.1"/>
    </source>
</evidence>
<sequence>MDVEHIEAPILIHEKQKKQALVEEFEQLRPNWKGNLLRTVGMLMSMALLVWMYPEIVHQPISYVLLILIFGVSADLHAQSKRINKRIDTLYKLLKE</sequence>
<name>A0A975DLK1_9GAMM</name>
<dbReference type="AlphaFoldDB" id="A0A975DLK1"/>
<dbReference type="RefSeq" id="WP_208844929.1">
    <property type="nucleotide sequence ID" value="NZ_CP072135.1"/>
</dbReference>
<accession>A0A975DLK1</accession>
<keyword evidence="1" id="KW-1133">Transmembrane helix</keyword>
<geneLocation type="plasmid" evidence="2 3">
    <name>unnamed5</name>
</geneLocation>
<keyword evidence="1" id="KW-0812">Transmembrane</keyword>
<dbReference type="KEGG" id="pxi:J5O05_21315"/>
<dbReference type="EMBL" id="CP072135">
    <property type="protein sequence ID" value="QTH73310.1"/>
    <property type="molecule type" value="Genomic_DNA"/>
</dbReference>
<evidence type="ECO:0000313" key="3">
    <source>
        <dbReference type="Proteomes" id="UP000664904"/>
    </source>
</evidence>
<organism evidence="2 3">
    <name type="scientific">Pseudoalteromonas xiamenensis</name>
    <dbReference type="NCBI Taxonomy" id="882626"/>
    <lineage>
        <taxon>Bacteria</taxon>
        <taxon>Pseudomonadati</taxon>
        <taxon>Pseudomonadota</taxon>
        <taxon>Gammaproteobacteria</taxon>
        <taxon>Alteromonadales</taxon>
        <taxon>Pseudoalteromonadaceae</taxon>
        <taxon>Pseudoalteromonas</taxon>
    </lineage>
</organism>
<dbReference type="Proteomes" id="UP000664904">
    <property type="component" value="Plasmid unnamed5"/>
</dbReference>
<reference evidence="2" key="1">
    <citation type="submission" date="2021-03" db="EMBL/GenBank/DDBJ databases">
        <title>Complete Genome of Pseudoalteromonas xiamenensis STKMTI.2, a new potential marine bacterium producing anti-Vibrio compounds.</title>
        <authorList>
            <person name="Handayani D.P."/>
            <person name="Isnansetyo A."/>
            <person name="Istiqomah I."/>
            <person name="Jumina J."/>
        </authorList>
    </citation>
    <scope>NUCLEOTIDE SEQUENCE</scope>
    <source>
        <strain evidence="2">STKMTI.2</strain>
        <plasmid evidence="2">unnamed5</plasmid>
    </source>
</reference>
<feature type="transmembrane region" description="Helical" evidence="1">
    <location>
        <begin position="60"/>
        <end position="78"/>
    </location>
</feature>
<proteinExistence type="predicted"/>
<keyword evidence="3" id="KW-1185">Reference proteome</keyword>
<gene>
    <name evidence="2" type="ORF">J5O05_21315</name>
</gene>